<gene>
    <name evidence="1" type="ORF">Cba03nite_33370</name>
</gene>
<comment type="caution">
    <text evidence="1">The sequence shown here is derived from an EMBL/GenBank/DDBJ whole genome shotgun (WGS) entry which is preliminary data.</text>
</comment>
<protein>
    <submittedName>
        <fullName evidence="1">Uncharacterized protein</fullName>
    </submittedName>
</protein>
<evidence type="ECO:0000313" key="1">
    <source>
        <dbReference type="EMBL" id="GIF81988.1"/>
    </source>
</evidence>
<dbReference type="AlphaFoldDB" id="A0A8J3NJG9"/>
<dbReference type="EMBL" id="BONF01000017">
    <property type="protein sequence ID" value="GIF81988.1"/>
    <property type="molecule type" value="Genomic_DNA"/>
</dbReference>
<proteinExistence type="predicted"/>
<reference evidence="1 2" key="1">
    <citation type="submission" date="2021-01" db="EMBL/GenBank/DDBJ databases">
        <title>Whole genome shotgun sequence of Catellatospora bangladeshensis NBRC 107357.</title>
        <authorList>
            <person name="Komaki H."/>
            <person name="Tamura T."/>
        </authorList>
    </citation>
    <scope>NUCLEOTIDE SEQUENCE [LARGE SCALE GENOMIC DNA]</scope>
    <source>
        <strain evidence="1 2">NBRC 107357</strain>
    </source>
</reference>
<sequence length="106" mass="11717">MQETLPAQLHRLRLRAGAPSYRQLAAAGRRTYAASTIADTLNGRRKAVAWQFVHFFVSACLAHAERYAIPLAPSDTDFSRWWQCWLAAEHQPAGCPAAADRAGARP</sequence>
<dbReference type="Proteomes" id="UP000601223">
    <property type="component" value="Unassembled WGS sequence"/>
</dbReference>
<keyword evidence="2" id="KW-1185">Reference proteome</keyword>
<name>A0A8J3NJG9_9ACTN</name>
<dbReference type="RefSeq" id="WP_203746718.1">
    <property type="nucleotide sequence ID" value="NZ_BONF01000017.1"/>
</dbReference>
<accession>A0A8J3NJG9</accession>
<evidence type="ECO:0000313" key="2">
    <source>
        <dbReference type="Proteomes" id="UP000601223"/>
    </source>
</evidence>
<organism evidence="1 2">
    <name type="scientific">Catellatospora bangladeshensis</name>
    <dbReference type="NCBI Taxonomy" id="310355"/>
    <lineage>
        <taxon>Bacteria</taxon>
        <taxon>Bacillati</taxon>
        <taxon>Actinomycetota</taxon>
        <taxon>Actinomycetes</taxon>
        <taxon>Micromonosporales</taxon>
        <taxon>Micromonosporaceae</taxon>
        <taxon>Catellatospora</taxon>
    </lineage>
</organism>